<protein>
    <submittedName>
        <fullName evidence="9">Calpain-like cysteine peptidase, putative</fullName>
    </submittedName>
</protein>
<evidence type="ECO:0000256" key="6">
    <source>
        <dbReference type="PROSITE-ProRule" id="PRU00239"/>
    </source>
</evidence>
<evidence type="ECO:0000313" key="9">
    <source>
        <dbReference type="EMBL" id="CBH17004.1"/>
    </source>
</evidence>
<dbReference type="InterPro" id="IPR022684">
    <property type="entry name" value="Calpain_cysteine_protease"/>
</dbReference>
<dbReference type="EMBL" id="FN554974">
    <property type="protein sequence ID" value="CBH17004.1"/>
    <property type="molecule type" value="Genomic_DNA"/>
</dbReference>
<dbReference type="Gene3D" id="2.60.120.380">
    <property type="match status" value="2"/>
</dbReference>
<dbReference type="KEGG" id="tbg:TbgDal_XI1190"/>
<dbReference type="InterPro" id="IPR036213">
    <property type="entry name" value="Calpain_III_sf"/>
</dbReference>
<dbReference type="PANTHER" id="PTHR10183">
    <property type="entry name" value="CALPAIN"/>
    <property type="match status" value="1"/>
</dbReference>
<keyword evidence="4" id="KW-0788">Thiol protease</keyword>
<evidence type="ECO:0000259" key="8">
    <source>
        <dbReference type="PROSITE" id="PS50203"/>
    </source>
</evidence>
<keyword evidence="2" id="KW-0645">Protease</keyword>
<evidence type="ECO:0000256" key="1">
    <source>
        <dbReference type="ARBA" id="ARBA00007623"/>
    </source>
</evidence>
<dbReference type="Pfam" id="PF00648">
    <property type="entry name" value="Peptidase_C2"/>
    <property type="match status" value="3"/>
</dbReference>
<dbReference type="Pfam" id="PF01067">
    <property type="entry name" value="Calpain_III"/>
    <property type="match status" value="1"/>
</dbReference>
<feature type="coiled-coil region" evidence="7">
    <location>
        <begin position="1434"/>
        <end position="1461"/>
    </location>
</feature>
<feature type="active site" evidence="5">
    <location>
        <position position="248"/>
    </location>
</feature>
<accession>D0A5Q3</accession>
<dbReference type="InterPro" id="IPR001300">
    <property type="entry name" value="Peptidase_C2_calpain_cat"/>
</dbReference>
<evidence type="ECO:0000313" key="10">
    <source>
        <dbReference type="Proteomes" id="UP000002316"/>
    </source>
</evidence>
<dbReference type="FunFam" id="2.60.120.380:FF:000014">
    <property type="entry name" value="Putative calpain-like cysteine peptidase"/>
    <property type="match status" value="2"/>
</dbReference>
<evidence type="ECO:0000256" key="5">
    <source>
        <dbReference type="PIRSR" id="PIRSR622684-1"/>
    </source>
</evidence>
<evidence type="ECO:0000256" key="3">
    <source>
        <dbReference type="ARBA" id="ARBA00022801"/>
    </source>
</evidence>
<dbReference type="Pfam" id="PF24610">
    <property type="entry name" value="DUF7623"/>
    <property type="match status" value="62"/>
</dbReference>
<evidence type="ECO:0000256" key="7">
    <source>
        <dbReference type="SAM" id="Coils"/>
    </source>
</evidence>
<dbReference type="SUPFAM" id="SSF49758">
    <property type="entry name" value="Calpain large subunit, middle domain (domain III)"/>
    <property type="match status" value="3"/>
</dbReference>
<dbReference type="RefSeq" id="XP_011779268.1">
    <property type="nucleotide sequence ID" value="XM_011780966.1"/>
</dbReference>
<dbReference type="GO" id="GO:0006508">
    <property type="term" value="P:proteolysis"/>
    <property type="evidence" value="ECO:0007669"/>
    <property type="project" value="UniProtKB-KW"/>
</dbReference>
<comment type="similarity">
    <text evidence="1">Belongs to the peptidase C2 family.</text>
</comment>
<dbReference type="SUPFAM" id="SSF54001">
    <property type="entry name" value="Cysteine proteinases"/>
    <property type="match status" value="3"/>
</dbReference>
<feature type="domain" description="Calpain catalytic" evidence="8">
    <location>
        <begin position="31"/>
        <end position="304"/>
    </location>
</feature>
<name>D0A5Q3_TRYB9</name>
<keyword evidence="7" id="KW-0175">Coiled coil</keyword>
<feature type="domain" description="Calpain catalytic" evidence="8">
    <location>
        <begin position="5530"/>
        <end position="5803"/>
    </location>
</feature>
<dbReference type="InterPro" id="IPR022682">
    <property type="entry name" value="Calpain_domain_III"/>
</dbReference>
<dbReference type="PANTHER" id="PTHR10183:SF379">
    <property type="entry name" value="CALPAIN-5"/>
    <property type="match status" value="1"/>
</dbReference>
<dbReference type="InterPro" id="IPR056040">
    <property type="entry name" value="DUF7623"/>
</dbReference>
<gene>
    <name evidence="9" type="ORF">TbgDal_XI1190</name>
</gene>
<feature type="domain" description="Calpain catalytic" evidence="8">
    <location>
        <begin position="624"/>
        <end position="920"/>
    </location>
</feature>
<organism evidence="9 10">
    <name type="scientific">Trypanosoma brucei gambiense (strain MHOM/CI/86/DAL972)</name>
    <dbReference type="NCBI Taxonomy" id="679716"/>
    <lineage>
        <taxon>Eukaryota</taxon>
        <taxon>Discoba</taxon>
        <taxon>Euglenozoa</taxon>
        <taxon>Kinetoplastea</taxon>
        <taxon>Metakinetoplastina</taxon>
        <taxon>Trypanosomatida</taxon>
        <taxon>Trypanosomatidae</taxon>
        <taxon>Trypanosoma</taxon>
    </lineage>
</organism>
<dbReference type="PRINTS" id="PR00704">
    <property type="entry name" value="CALPAIN"/>
</dbReference>
<dbReference type="Proteomes" id="UP000002316">
    <property type="component" value="Chromosome 11"/>
</dbReference>
<dbReference type="InterPro" id="IPR038765">
    <property type="entry name" value="Papain-like_cys_pep_sf"/>
</dbReference>
<dbReference type="SMART" id="SM00230">
    <property type="entry name" value="CysPc"/>
    <property type="match status" value="1"/>
</dbReference>
<feature type="coiled-coil region" evidence="7">
    <location>
        <begin position="1519"/>
        <end position="1546"/>
    </location>
</feature>
<sequence length="6131" mass="697068">MNYQAITEIPDSNTIFHDTIFMRNNKHVSEQWIRIGELYPNGAKESLLPETFAREQFGQGSHYECFMLSALATLVKFPDIIRNCFVSRNVRRDGRYTFQFFRDKEWVKVEIDDSVMLEDDEVLFIRSPTSHWWPLLFEKAYAKFYTSYDNLEGCTLQEAYHDLTGNPVLNIPMDARLAKAAGVDVTGGQYWLDLAQKLQSGQFVGSLLTRETDLESMGLQSEQQYGILEIFSLTGTSSVSDIVIHLYNPFEDEEFTYKGPLNSKDTEWTPKLREKYNVDDTHSIFLPLHVALKIVNSVQLCYISPIDGDATYFDDEWKGETAGGNPTSVTWRKNPLYCVRNAGINPVELVVVIKQKDQRRYMSPEERTMYLQCGIVVVQSTTVTQIPTYFVTGNNHKAIHKSLFLNSREVSSFVRIPPNSLCYLVPSCMKKGAESAFTLALYRVKLQDYSNILIKKLEVPSMDWGHCAIGKVTLETKVKERVDFFVDCPTHIHILMHQEKPFVNKVGGDITTRDYVGVYLYDDTDRKIGGVHAATNFRETSVLHRLPRSGRYAISITCPRASGEVPIALTIVGSPDANVRIVEAPDDASMFDDEDDIAEGDEDATVSNPIDYIPVAGGGQVFTEVPDSTVPFEDKRFMVDNKIMTNEPWIHIGDLYPEGKTRSLLPERLSREQFEQGEHFECCCLTAFAALVEHHPNVIRDAFVTKAVRRDGRYTFRFHRYGQWVKVEIDDRIPLLGGKTLFCRSSDGYWWPLLLEKAYAKFYTLYQNIEGCTLRELFYDLTGLPVLSIPMELKLAKAVLCDVDDVSFWVELSEGLKDCACAAVARPGFDDTLGLSNGQEYAVLDVVSLTDGEASSISDLVVKLHNPFLETEYKGPMNASDAAWSSELRTRLCPERRDTIYIPVEVFCNAFLTVEKVMVRGLIVPGWQFNSEWGEGTNGGNPTLVTWRENPIYVVQNTADTPLQIIAMIGQPDQRRVLHLLPEQEVNYVQCGLVLSQCTCSNPVPTYLVTSNNHRVVHKGLFVNFRESANIVTIPANSMSYLIPSAMFRDKTKFLLSYWFQKLPDMKFIKISRINVSVARSLPAIEDLELHNHEKKRVDFLVDVPTDIHILLRQEKPCVTVRTHDAMADDFLGIYLYNEDEKRIDGVTAATNYREMGLVHRLATAGRYALSITCPRGTGVVPCRVEIVGVEDAKVRITDPPEDAGNLCEVDLRFLGSEAEGVPLEDLPLDSDADLQAILEELRRLHGDIDANAESIAKHERMMSDRVHKMARQLLAKDRSKYLPGYDLQTVNSILDAEPHFVVLERGRYHLKCDPRNATKVRNVERSLLTLANEILEKHDDPDLSFLGAEVEGIPTLDLTLMRDSSFSEMARERMQLKRDPIANASRLAEVEDSMVARANAIAKEMHLRERRYLNPEPEGVPLELLPLNEDEVVSEKEDRLRALNRKEQKDEKLLRSLEDVIADRVHEIARELKVSERDLFLDPTPGGFPVAQLPLDEDDVFHSLEVERLQLRLRHDSLANKTSEIKELESRLNRRACELARVKVEEGRAFLDPEPLGFPLIDLNLDGDSEFVKLESELRKLRWEPRVNSTAMRTVEEDIARVVHRIALRKTCLDRDYLDAEYEGRPVQGLPLNDSKEVLAMETRRRVLINAKADRDEIGVAENMIRDAVREIARALNVGERLDYLEPCPRGVPVEDLPLDMDTEFHELEVHRQRLKCDAKKQDTVIMDVERALNDRAEALAREHLSSDRGYLDPASVGVPLRLLPLDSDSVFQELEIKRALLKKNPQRNGRAISDLEGGLNERAHVLATEMKHAERSKFMDPNPGGIAIEDVPIDNDEVFCDLEIRRFGLCEDRHANIAAIRNLEDAMNERVIELADKMRCEIRMFLDPMPLGVSLDELPLDNNETFVAKEAELHKLRKDLRANGADVALLKSDLNELAKQMAAEMISKDRAFLFPEPEGRLLEELPLDSDKEFRSLEKQLRLLCKESPPEAQKIAAIEELLDGRAHQLAKMKNCAERKDYLDSHPCGVPLDDVPLDNDDEFSMLEVKRAALMRDVVGNKDSIASVEKALNGRAEKLALLKLRSERSFLDPEPHGIPLHCVPLDDDDSFHLLEVERLTLKGLNIRENDHKLVGVENAMRDYVNDLALEVKRKMREDVLDTSPDGLPLSVLPLDNDLPFIELENGYIKAVFDAKDTLKIQDLAGAMRRRSEDIARKLRSDVRLSLEQHPLGFTLDELPVDDSELFLGKERELLELKRDGRYNSPTAIEIMEELNSIILDIAKEQAIREREFLDQEPEGRHITELNLDSDTTFLGLERQRRLLKKDPFADRSRIVDLEQMLNDRSHELAKKLNSLDRPKFLPVAIRGVLLSELPLDSDAEFTRLEVERSSLYRDPVRNASTINHVEEALNIRVAAMADEVVRQDRMFLGEDVEGVCVRHLPLDDDAEFRALETKRATYKSCGSRMGTKAIKDLEDQLGDRAAELARTAKKELRNLLGTEPLGVPLSDLPIDVDGRFRALEDNYRDLSRNSANGGKLCEIILQLNERALELAAELHTKERVVLSQCPGGIPLSALALNEDEMFKALEMEARKLRHSTAGRGRNAARISELESAMNERAMELANQLRRTYCDAAPEGIPLELLGLGGVEEFTKLEDALRDATKDPVKNREIISDIEFELNSRAHVAAMGLLEGDRDYLECETMEVPLSDLPLNTDSVFRALEVERAVLKLREPHRGARRVRELELKLVERAHRLAEELKEEDLSGLDGEPEGVSLRALKPHNDSLFSEFVGAMRELKRGPKRNTVAIEELRERMNERAHELAQEKLKDDREFLDQCPEGVPLSDLPLGTDPLFHKLETERARLKERDAARNITHIHELESRLKDRAVELANEQKGRDLSELEQSPCGVPIYILQLHDDPVLQKMLNKMRGLRNRGVTGPEFVALIDEINNCARDAAEELLLRDREYLEPEPLGVPLSLLSLTTDTVFHGLEVQRAVLKAQNARRNAAKISDFEMRLNERAVQLAEVQRQRELEGLDPEPEGIPISVLNPHGDAEFIKLVTELRQLCSEGNNEGMCDVLKTTMNDVVHALAKRLKEGDRGYLDPEPEGVPLCVLPLDTDVLFFRLECERVTLKARNAHLNARRICELEDALNNRAVELAREQLRQDVDGVDEAPCGIPLQLLRLHEDSTFLVMVDDIRTLRKNPDANSEAIDAVVMSMNDRAYDVAIAQFDRGFLDPEPEGVPLCILPLDDDELFHGMEVERIKLKLTDARRNAQTIGTLEEEMNGRAHELALQQLREELSGIDAAPEGIPLSLLRVMEDPAFALMVLELRDLKKDTQGNAERIREVEDAMNNRAYELADGLLEGDRSYLDPIPLGVPVSELPLCSDEPFATMEVERARLKAEDARRNAAGIGELELKLNNRAKELASEQLLRDLEGFHDEYEGIDLVHLRPHDDKEFASLVPELRRLKRDGDKEAVEQHMRSMDRRLRELAKELVGGDLWFLDKEPEGVPLTYLPLDGDEILDKLRHERAQLKIQDPRGNADRIAELERKMNERIHDLAKCIGDEDFDGVEGEPCGIPLSLLSPRDDEVVAKLINDIRKVKYSTEEKSSNGALNNLQVELSKRVHQLAEDVLIRDRVKYLNQCPESVDISFLPLSTDEQFRALELERVIINIQSNGDDKRLDGLEDMLNKRAHELAKEQLQEDLRGLEQAPHGVPLDVLKPHSDLRFIKEAEQLRNLKRDPLRNKREIDDLVEQMNNTVGEIALNLLRSDRDYLHLAPEGVPIEVLPLEVDAKFCALEAERAMLKGENNPKNASMILSLEEKLNERARQLAQEQLLEDLKELSSFQHCVPLSLLSPHTDVQFAADVAEFRRLKKEGEQNTPAIQGVVGRLNARANELAEEYLRTDRASYLNPEQLGVPLDLLSLDTDSEFVSLEAERLKLLSYPAVNNEQITRLEAELNACAKKLLVKRLYKERNYLDREPLGVSLNALPLDTDSQFHFMELKRLALKAGDPYCNEVAINTLEERLSDRAYELARGQIAEDLSDLISAPRGIPVSLLHPHNDPEFHEMVVSVRLLKRDSQPDLSKLMRLVDDLNRRVKELADCAVGTCRRKLNPLPEGIPLQSLPLDEDPLFSQMERDLVSLFLEDEKKNATRITKLEDRLNERAANIAVSVKAKDLEQLEQTPCGIPIELLRPHEDSTFASLANQYRISKHLGGSDSHGVNVGTLNKRATEIAIELLRGDQSYIDRQPCGVPFSALELEKDPQFRDLQVQRMRMVLSNPKRNLNRITELEVQLNSYVQRCAQAFLAADRGFVDKEPGGVPLAELDLDNDPLFHRMEVERAKLKIRGPVINAYRIRNLEEKLNDRAHELAEELLATDLEGIAPEPEGVLLASLHPHDDAECASLIAAKRRLLKEPSQNMEKIRDVQEKLNNRVFQLAREVISKLRKQLVQEPEGIPLEFLPLDADNTFRSMERDLLALQATPRRNDIKVEALRGSLNERACELARGQIQCGRGFLNPQPEGVDLEHLPLDENVVFRSKEVERTKLKRCPHENAAAITQLESDLNALVHSIAKDIKLSDRAFLNLTSHGIPRELLPLDEDRSFTTMERRRRRLKRDGNRRATAMMNLEEMMQDRVDDLAFRILRGDRGNYVTLPDGIDAADIPIDTDERFGTLELRRAVVMLQGSEDCKEQVGKLEHQMSERLQELVRKRVKEDRDFLDPEPEGIPLKDIPLDSDAEFRHLEARRRKIRRESRRRVTNVADLEEAMNDRAHVLARCIVAEDVGHLRPDYRRIPTNELHLHNDDTFRSLASKRRELLQVGAVTVDIAAIEDDMDIRALQVADDVVTEERAFLDPQPGGMFIVDLQLDEDETFFALERERRRMRKDFRFAKRNKEAINDLEVSLNERACELAREAFSKQRDFMDQEPEGIPLKELPLDNDLIFKDAEISRYVLLKDPKHAANELIAFENVMNCRAHELAKEIIAKDRDFLDLEPDGVPREELPLDTDERFQVLAQEHFRLKRLNGNLKSTEVRVLEEKMNDRLHELAKEFLQENRSFLDSEPEGVPIADVPFRCDPTFVEIERELLKLSRNPVVPDSAKQIVRDLLNKRLHEIAAAFLKKERIFLDPEPFGLPLACLPLNYDHILNLLERKRRALKKNGRGEIKTIRSLEEEIQDRVNVIAVEYLEMERTFLDPRPRGVPLTLLPLNGDWRFRSMEVELRALRKNQTKNRKDIEKIEGDLNLRATELAGAFLQKHRVFIDPEPLGVPIEELPLDSDSIFHNMESMYLQMGRHIPRAAELRRMEEEMNDRVRELATEHLQGERAFLNQKPQGIPLCDLSLNNDRQFRDMEKRLRALRKHPRSNTEGIKTIQDEMNQRVNALARRKISDDRSYLPLELHGVPVYDIPLDDDREFRDLEVKRHRAKILSPEDAVLVQRVEEELVSRALDIAKDFVWRERSFLDSNPQGVPIIRLPLSTDEQFRELETRRRHLKKDPRNAGIVALLEQQLRARAHELAEGLLGWQDVQFHEANHSVAEMWPRIGELYPEGIRNSVFPEITQPGDTSSAPGELGYLAPFIAALSQHPPLIHRLLETKTHPVNGPYSFIFFDPNSNPVRVDIDDRVPVDAKCEPKFTRVPHRSWYPLLLEKAYAKFVGGYAKLDQCTPHETLRDLTGRPVLHIPFDDRLADAANTGDFRSVKFWKGIKRNLAAGDVITCISNHESVDGLHSQCSYALLSVIETVHESNDVSDIVIKLHNCYYDSPTYDGPLCNDDDNWTDGLKRLCHYNPEEDALYIPVPVFLRNFSSMQRCHINCGDRLTAPGEWTGVSCGGNPKFTTFRNNPIYLVENKTSRPVTILAELRHHAPAYRDPDDVNHYHQSGLALLKAINTRMPVSPILTSVTHRFLHRGMMLDAREVCAQMELPPSTTCYLVPYTLGRDNYGKFHISVYPGLAKVNLAPLRSGGLHRDPVRAVLDVITGCEGGTRTDFTVSAPCDVHILLRQSEVRSTDYAHKSDVIGEEDLTMSVYNDSGIKVASTGCATNCLEQALVFRVPQQGRYSAIVQRLGVSKAPLYRCDLFVYTSRCATACFVPVSVGLKPLKLGKCSALPPCGAEFSGTSNGVNCGCNSLLPLHSAPYIKNGNQ</sequence>
<dbReference type="Gene3D" id="3.90.70.10">
    <property type="entry name" value="Cysteine proteinases"/>
    <property type="match status" value="2"/>
</dbReference>
<keyword evidence="3" id="KW-0378">Hydrolase</keyword>
<dbReference type="GO" id="GO:0004198">
    <property type="term" value="F:calcium-dependent cysteine-type endopeptidase activity"/>
    <property type="evidence" value="ECO:0007669"/>
    <property type="project" value="InterPro"/>
</dbReference>
<evidence type="ECO:0000256" key="2">
    <source>
        <dbReference type="ARBA" id="ARBA00022670"/>
    </source>
</evidence>
<dbReference type="OrthoDB" id="258624at2759"/>
<feature type="active site" evidence="5">
    <location>
        <position position="65"/>
    </location>
</feature>
<comment type="caution">
    <text evidence="6">Lacks conserved residue(s) required for the propagation of feature annotation.</text>
</comment>
<evidence type="ECO:0000256" key="4">
    <source>
        <dbReference type="ARBA" id="ARBA00022807"/>
    </source>
</evidence>
<reference evidence="10" key="1">
    <citation type="journal article" date="2010" name="PLoS Negl. Trop. Dis.">
        <title>The genome sequence of Trypanosoma brucei gambiense, causative agent of chronic human african trypanosomiasis.</title>
        <authorList>
            <person name="Jackson A.P."/>
            <person name="Sanders M."/>
            <person name="Berry A."/>
            <person name="McQuillan J."/>
            <person name="Aslett M.A."/>
            <person name="Quail M.A."/>
            <person name="Chukualim B."/>
            <person name="Capewell P."/>
            <person name="MacLeod A."/>
            <person name="Melville S.E."/>
            <person name="Gibson W."/>
            <person name="Barry J.D."/>
            <person name="Berriman M."/>
            <person name="Hertz-Fowler C."/>
        </authorList>
    </citation>
    <scope>NUCLEOTIDE SEQUENCE [LARGE SCALE GENOMIC DNA]</scope>
    <source>
        <strain evidence="10">MHOM/CI/86/DAL972</strain>
    </source>
</reference>
<dbReference type="GeneID" id="23866343"/>
<dbReference type="VEuPathDB" id="TriTrypDB:Tbg972.11.1190"/>
<dbReference type="PROSITE" id="PS50203">
    <property type="entry name" value="CALPAIN_CAT"/>
    <property type="match status" value="3"/>
</dbReference>
<proteinExistence type="inferred from homology"/>